<evidence type="ECO:0000313" key="3">
    <source>
        <dbReference type="Proteomes" id="UP000249828"/>
    </source>
</evidence>
<keyword evidence="3" id="KW-1185">Reference proteome</keyword>
<gene>
    <name evidence="2" type="ORF">CI088_02820</name>
</gene>
<comment type="caution">
    <text evidence="2">The sequence shown here is derived from an EMBL/GenBank/DDBJ whole genome shotgun (WGS) entry which is preliminary data.</text>
</comment>
<evidence type="ECO:0000313" key="2">
    <source>
        <dbReference type="EMBL" id="PZL76476.1"/>
    </source>
</evidence>
<protein>
    <submittedName>
        <fullName evidence="2">Uncharacterized protein</fullName>
    </submittedName>
</protein>
<reference evidence="2 3" key="1">
    <citation type="submission" date="2017-11" db="EMBL/GenBank/DDBJ databases">
        <title>Draft genome sequence of Enterococcus plantarum TRW2 strain isolated from lettuce.</title>
        <authorList>
            <person name="Kim E.B."/>
            <person name="Marco M.L."/>
            <person name="Williams T.R."/>
            <person name="You I.H."/>
        </authorList>
    </citation>
    <scope>NUCLEOTIDE SEQUENCE [LARGE SCALE GENOMIC DNA]</scope>
    <source>
        <strain evidence="2 3">TRW2</strain>
    </source>
</reference>
<feature type="transmembrane region" description="Helical" evidence="1">
    <location>
        <begin position="31"/>
        <end position="50"/>
    </location>
</feature>
<keyword evidence="1" id="KW-0472">Membrane</keyword>
<dbReference type="EMBL" id="PIEU01000028">
    <property type="protein sequence ID" value="PZL76476.1"/>
    <property type="molecule type" value="Genomic_DNA"/>
</dbReference>
<organism evidence="2 3">
    <name type="scientific">Enterococcus plantarum</name>
    <dbReference type="NCBI Taxonomy" id="1077675"/>
    <lineage>
        <taxon>Bacteria</taxon>
        <taxon>Bacillati</taxon>
        <taxon>Bacillota</taxon>
        <taxon>Bacilli</taxon>
        <taxon>Lactobacillales</taxon>
        <taxon>Enterococcaceae</taxon>
        <taxon>Enterococcus</taxon>
    </lineage>
</organism>
<dbReference type="RefSeq" id="WP_111247139.1">
    <property type="nucleotide sequence ID" value="NZ_PIEU01000028.1"/>
</dbReference>
<keyword evidence="1" id="KW-1133">Transmembrane helix</keyword>
<proteinExistence type="predicted"/>
<name>A0A2W3ZA25_9ENTE</name>
<evidence type="ECO:0000256" key="1">
    <source>
        <dbReference type="SAM" id="Phobius"/>
    </source>
</evidence>
<dbReference type="Proteomes" id="UP000249828">
    <property type="component" value="Unassembled WGS sequence"/>
</dbReference>
<sequence>MSKENLFSKKFDELFEKPKVSFFINRKYKSLFIIGLLLISSVLLLTVLIFPKQLHDMVTNFNSSIETYNRNMEELNESLDYTDTLVLKEKGLKLEHKPNYDNVKSYSPKMINGNIDFGNGYILKIKNNNYTIDKGSFNSLSIKAKEESMDKFHVASVDSLATYKFQITKYLDDYDQETKKTTYYTDTAYQTDSYISVYISDNLLDNLNVQVMKEKGAFYEVLPLTNVGQAQTGIIINSSINHSMFDNNENEIPSTYLTLYKYWIFPDGTGVYVQESKICYGRLTVDNEVNASVTSNLKEIDIFSQLYNGKQSLLTFIDSTFELQKK</sequence>
<dbReference type="AlphaFoldDB" id="A0A2W3ZA25"/>
<keyword evidence="1" id="KW-0812">Transmembrane</keyword>
<accession>A0A2W3ZA25</accession>